<sequence>MIGIDRKTGRRIEDFDQLVSRITQVMTTPTSGRVKRPTFGSRTREYMGANMTDSMLVRLQAAAISAFYDPINGLTDFEPSRCVAKRLTAGLALYFEGNWNGQDIKFEVPLDVSTSKSTT</sequence>
<organism evidence="1 2">
    <name type="scientific">Marinomonas transparens</name>
    <dbReference type="NCBI Taxonomy" id="2795388"/>
    <lineage>
        <taxon>Bacteria</taxon>
        <taxon>Pseudomonadati</taxon>
        <taxon>Pseudomonadota</taxon>
        <taxon>Gammaproteobacteria</taxon>
        <taxon>Oceanospirillales</taxon>
        <taxon>Oceanospirillaceae</taxon>
        <taxon>Marinomonas</taxon>
    </lineage>
</organism>
<name>A0A934JIY9_9GAMM</name>
<gene>
    <name evidence="1" type="ORF">I8J31_02995</name>
</gene>
<proteinExistence type="predicted"/>
<dbReference type="SUPFAM" id="SSF160719">
    <property type="entry name" value="gpW/gp25-like"/>
    <property type="match status" value="1"/>
</dbReference>
<evidence type="ECO:0008006" key="3">
    <source>
        <dbReference type="Google" id="ProtNLM"/>
    </source>
</evidence>
<dbReference type="AlphaFoldDB" id="A0A934JIY9"/>
<keyword evidence="2" id="KW-1185">Reference proteome</keyword>
<dbReference type="Proteomes" id="UP000628710">
    <property type="component" value="Unassembled WGS sequence"/>
</dbReference>
<protein>
    <recommendedName>
        <fullName evidence="3">Gene 25-like lysozyme</fullName>
    </recommendedName>
</protein>
<evidence type="ECO:0000313" key="2">
    <source>
        <dbReference type="Proteomes" id="UP000628710"/>
    </source>
</evidence>
<comment type="caution">
    <text evidence="1">The sequence shown here is derived from an EMBL/GenBank/DDBJ whole genome shotgun (WGS) entry which is preliminary data.</text>
</comment>
<evidence type="ECO:0000313" key="1">
    <source>
        <dbReference type="EMBL" id="MBJ7536641.1"/>
    </source>
</evidence>
<reference evidence="1" key="1">
    <citation type="submission" date="2020-12" db="EMBL/GenBank/DDBJ databases">
        <title>Marinomonas arctica sp. nov., a psychrotolerant bacterium isolated from the Arctic.</title>
        <authorList>
            <person name="Zhang Y."/>
        </authorList>
    </citation>
    <scope>NUCLEOTIDE SEQUENCE</scope>
    <source>
        <strain evidence="1">C1424</strain>
    </source>
</reference>
<dbReference type="Gene3D" id="3.10.450.40">
    <property type="match status" value="1"/>
</dbReference>
<dbReference type="RefSeq" id="WP_199466820.1">
    <property type="nucleotide sequence ID" value="NZ_JAEMNX010000002.1"/>
</dbReference>
<accession>A0A934JIY9</accession>
<dbReference type="EMBL" id="JAEMNX010000002">
    <property type="protein sequence ID" value="MBJ7536641.1"/>
    <property type="molecule type" value="Genomic_DNA"/>
</dbReference>